<gene>
    <name evidence="3" type="primary">AKAP7</name>
</gene>
<accession>A0A6P8QGX1</accession>
<dbReference type="RefSeq" id="XP_033795070.1">
    <property type="nucleotide sequence ID" value="XM_033939179.1"/>
</dbReference>
<dbReference type="PANTHER" id="PTHR15934:SF2">
    <property type="entry name" value="A-KINASE ANCHOR PROTEIN 7-LIKE PHOSPHOESTERASE DOMAIN-CONTAINING PROTEIN"/>
    <property type="match status" value="1"/>
</dbReference>
<proteinExistence type="predicted"/>
<keyword evidence="2" id="KW-1185">Reference proteome</keyword>
<evidence type="ECO:0000313" key="2">
    <source>
        <dbReference type="Proteomes" id="UP000515159"/>
    </source>
</evidence>
<organism evidence="2 3">
    <name type="scientific">Geotrypetes seraphini</name>
    <name type="common">Gaboon caecilian</name>
    <name type="synonym">Caecilia seraphini</name>
    <dbReference type="NCBI Taxonomy" id="260995"/>
    <lineage>
        <taxon>Eukaryota</taxon>
        <taxon>Metazoa</taxon>
        <taxon>Chordata</taxon>
        <taxon>Craniata</taxon>
        <taxon>Vertebrata</taxon>
        <taxon>Euteleostomi</taxon>
        <taxon>Amphibia</taxon>
        <taxon>Gymnophiona</taxon>
        <taxon>Geotrypetes</taxon>
    </lineage>
</organism>
<feature type="domain" description="A-kinase anchor protein 7-like phosphoesterase" evidence="1">
    <location>
        <begin position="5"/>
        <end position="50"/>
    </location>
</feature>
<dbReference type="Gene3D" id="3.90.1140.10">
    <property type="entry name" value="Cyclic phosphodiesterase"/>
    <property type="match status" value="1"/>
</dbReference>
<dbReference type="AlphaFoldDB" id="A0A6P8QGX1"/>
<dbReference type="InterPro" id="IPR019510">
    <property type="entry name" value="AKAP7-like_phosphoesterase"/>
</dbReference>
<dbReference type="GO" id="GO:0005829">
    <property type="term" value="C:cytosol"/>
    <property type="evidence" value="ECO:0007669"/>
    <property type="project" value="TreeGrafter"/>
</dbReference>
<dbReference type="CTD" id="9465"/>
<dbReference type="InterPro" id="IPR052641">
    <property type="entry name" value="AKAP7_isoform_gamma"/>
</dbReference>
<sequence length="117" mass="13219">MKGLKKIDPSLYEDFKNHYFGDETVTNLDLCSMLKKKQPNGYYHCECTVTVGKKLKADSIKNALRTESMALLSKLNQIKELLATPQTRANIYREVFGAISSCSKNNQDVVDSSFPHL</sequence>
<name>A0A6P8QGX1_GEOSA</name>
<dbReference type="GO" id="GO:0010738">
    <property type="term" value="P:regulation of protein kinase A signaling"/>
    <property type="evidence" value="ECO:0007669"/>
    <property type="project" value="TreeGrafter"/>
</dbReference>
<dbReference type="GO" id="GO:0034237">
    <property type="term" value="F:protein kinase A regulatory subunit binding"/>
    <property type="evidence" value="ECO:0007669"/>
    <property type="project" value="TreeGrafter"/>
</dbReference>
<protein>
    <submittedName>
        <fullName evidence="3">A-kinase anchoring protein 7 isoform X5</fullName>
    </submittedName>
</protein>
<dbReference type="Proteomes" id="UP000515159">
    <property type="component" value="Chromosome 3"/>
</dbReference>
<dbReference type="Pfam" id="PF10469">
    <property type="entry name" value="AKAP7_NLS"/>
    <property type="match status" value="1"/>
</dbReference>
<evidence type="ECO:0000259" key="1">
    <source>
        <dbReference type="Pfam" id="PF10469"/>
    </source>
</evidence>
<evidence type="ECO:0000313" key="3">
    <source>
        <dbReference type="RefSeq" id="XP_033795070.1"/>
    </source>
</evidence>
<dbReference type="PANTHER" id="PTHR15934">
    <property type="entry name" value="RNA 2',3'-CYCLIC PHOSPHODIESTERASE"/>
    <property type="match status" value="1"/>
</dbReference>
<reference evidence="3" key="1">
    <citation type="submission" date="2025-08" db="UniProtKB">
        <authorList>
            <consortium name="RefSeq"/>
        </authorList>
    </citation>
    <scope>IDENTIFICATION</scope>
</reference>
<dbReference type="GeneID" id="117357918"/>